<proteinExistence type="predicted"/>
<protein>
    <submittedName>
        <fullName evidence="1">Uncharacterized protein</fullName>
    </submittedName>
</protein>
<gene>
    <name evidence="1" type="ORF">LCGC14_0840040</name>
</gene>
<reference evidence="1" key="1">
    <citation type="journal article" date="2015" name="Nature">
        <title>Complex archaea that bridge the gap between prokaryotes and eukaryotes.</title>
        <authorList>
            <person name="Spang A."/>
            <person name="Saw J.H."/>
            <person name="Jorgensen S.L."/>
            <person name="Zaremba-Niedzwiedzka K."/>
            <person name="Martijn J."/>
            <person name="Lind A.E."/>
            <person name="van Eijk R."/>
            <person name="Schleper C."/>
            <person name="Guy L."/>
            <person name="Ettema T.J."/>
        </authorList>
    </citation>
    <scope>NUCLEOTIDE SEQUENCE</scope>
</reference>
<organism evidence="1">
    <name type="scientific">marine sediment metagenome</name>
    <dbReference type="NCBI Taxonomy" id="412755"/>
    <lineage>
        <taxon>unclassified sequences</taxon>
        <taxon>metagenomes</taxon>
        <taxon>ecological metagenomes</taxon>
    </lineage>
</organism>
<sequence length="82" mass="9501">MIFDIEYTTTSMEAAFVIRDFITDKLRVRIIASGADTRQPKGSFTYEVTVKGEKNKNKVVKWLKKQKIFRVSKVEVNEVEEA</sequence>
<dbReference type="EMBL" id="LAZR01002454">
    <property type="protein sequence ID" value="KKN29836.1"/>
    <property type="molecule type" value="Genomic_DNA"/>
</dbReference>
<name>A0A0F9RY38_9ZZZZ</name>
<dbReference type="AlphaFoldDB" id="A0A0F9RY38"/>
<accession>A0A0F9RY38</accession>
<evidence type="ECO:0000313" key="1">
    <source>
        <dbReference type="EMBL" id="KKN29836.1"/>
    </source>
</evidence>
<comment type="caution">
    <text evidence="1">The sequence shown here is derived from an EMBL/GenBank/DDBJ whole genome shotgun (WGS) entry which is preliminary data.</text>
</comment>